<dbReference type="Pfam" id="PF18952">
    <property type="entry name" value="DUF5696"/>
    <property type="match status" value="1"/>
</dbReference>
<evidence type="ECO:0000313" key="2">
    <source>
        <dbReference type="Proteomes" id="UP000182584"/>
    </source>
</evidence>
<organism evidence="1 2">
    <name type="scientific">Butyrivibrio fibrisolvens</name>
    <dbReference type="NCBI Taxonomy" id="831"/>
    <lineage>
        <taxon>Bacteria</taxon>
        <taxon>Bacillati</taxon>
        <taxon>Bacillota</taxon>
        <taxon>Clostridia</taxon>
        <taxon>Lachnospirales</taxon>
        <taxon>Lachnospiraceae</taxon>
        <taxon>Butyrivibrio</taxon>
    </lineage>
</organism>
<accession>A0A1H9QTV8</accession>
<dbReference type="InterPro" id="IPR043751">
    <property type="entry name" value="DUF5696"/>
</dbReference>
<dbReference type="AlphaFoldDB" id="A0A1H9QTV8"/>
<sequence>MAADDKILGFIKKGTCAALSIALALGAGSYAQRYEYMLGGENISVVYAQDELDGHKYVASSSGYNLYVSEEDLSVIIEDKTTGARLESYPTYDDQKCNATWIGAMRSAVVMTLISANDDTKQADLVNDDVDKKITYTDTGFTATLYWNTYKLGVTLEVSLTDEGLTARIAEDSIKEDGDSYYIGTVSMYQYMGTSYLDDKEGYMFIPDGNGALVYLDDKEGRFSSGYSALIYGEDVGFDESEVNTLLLDRYNTISDPQQILAPVFGIAHTDDQIAFLGIVEDGAQRADINVMPNGVSIDYNRSYARFILRKLYTQPTSNNSTSGSLHVYEADRSHSDLQVRFKFLSGEDANYSGMATSYRQYLLDNGLVTKQDVSYNTRIDFLGTERESWLIGTSAVVMTTTDDIRDIYEDLESSGVTTLMSVYKGWQAGGLYDLPITKYKADSKIGGTKDLTALIKESEEKGIKIYLYDDALLINPDEQNATFNVVKKVNKRRYEYETYKDVYDTFLYVTPSRAGDVLDDVLSEYIKNGVDNLAIAGITNTMYTYTYSGNKYTRFDTAESYKSTLDTIYDSAELVLETPIASYWSDTRAFLDMPLYSSSYILEDVEVPFLSIVLTGIMPVYAQYMNFEANKKEFFLKMVESGSFPSFYITKESSSELINTNSCDIYSSEYSSYKDTIVSYNTEFKALHDKTQDAVIVRHELLDNNITKVTYSNGVVIYINYGDTAQTVDGITIDTMSYEVAE</sequence>
<name>A0A1H9QTV8_BUTFI</name>
<dbReference type="OrthoDB" id="9793135at2"/>
<proteinExistence type="predicted"/>
<evidence type="ECO:0000313" key="1">
    <source>
        <dbReference type="EMBL" id="SER63888.1"/>
    </source>
</evidence>
<protein>
    <submittedName>
        <fullName evidence="1">Uncharacterized protein</fullName>
    </submittedName>
</protein>
<reference evidence="1 2" key="1">
    <citation type="submission" date="2016-10" db="EMBL/GenBank/DDBJ databases">
        <authorList>
            <person name="de Groot N.N."/>
        </authorList>
    </citation>
    <scope>NUCLEOTIDE SEQUENCE [LARGE SCALE GENOMIC DNA]</scope>
    <source>
        <strain evidence="1 2">AR40</strain>
    </source>
</reference>
<dbReference type="EMBL" id="FOGJ01000008">
    <property type="protein sequence ID" value="SER63888.1"/>
    <property type="molecule type" value="Genomic_DNA"/>
</dbReference>
<dbReference type="RefSeq" id="WP_074755529.1">
    <property type="nucleotide sequence ID" value="NZ_FOGJ01000008.1"/>
</dbReference>
<dbReference type="Proteomes" id="UP000182584">
    <property type="component" value="Unassembled WGS sequence"/>
</dbReference>
<gene>
    <name evidence="1" type="ORF">SAMN04487884_108116</name>
</gene>